<dbReference type="GO" id="GO:0010507">
    <property type="term" value="P:negative regulation of autophagy"/>
    <property type="evidence" value="ECO:0007669"/>
    <property type="project" value="TreeGrafter"/>
</dbReference>
<dbReference type="PANTHER" id="PTHR32014:SF2">
    <property type="entry name" value="BCL-2-MODIFYING FACTOR"/>
    <property type="match status" value="1"/>
</dbReference>
<dbReference type="PANTHER" id="PTHR32014">
    <property type="entry name" value="BCL-2-MODIFYING FACTOR"/>
    <property type="match status" value="1"/>
</dbReference>
<dbReference type="GO" id="GO:0006915">
    <property type="term" value="P:apoptotic process"/>
    <property type="evidence" value="ECO:0007669"/>
    <property type="project" value="InterPro"/>
</dbReference>
<dbReference type="GO" id="GO:0043065">
    <property type="term" value="P:positive regulation of apoptotic process"/>
    <property type="evidence" value="ECO:0007669"/>
    <property type="project" value="TreeGrafter"/>
</dbReference>
<dbReference type="EMBL" id="JANIIK010000042">
    <property type="protein sequence ID" value="KAJ3607246.1"/>
    <property type="molecule type" value="Genomic_DNA"/>
</dbReference>
<organism evidence="2 3">
    <name type="scientific">Muraenolepis orangiensis</name>
    <name type="common">Patagonian moray cod</name>
    <dbReference type="NCBI Taxonomy" id="630683"/>
    <lineage>
        <taxon>Eukaryota</taxon>
        <taxon>Metazoa</taxon>
        <taxon>Chordata</taxon>
        <taxon>Craniata</taxon>
        <taxon>Vertebrata</taxon>
        <taxon>Euteleostomi</taxon>
        <taxon>Actinopterygii</taxon>
        <taxon>Neopterygii</taxon>
        <taxon>Teleostei</taxon>
        <taxon>Neoteleostei</taxon>
        <taxon>Acanthomorphata</taxon>
        <taxon>Zeiogadaria</taxon>
        <taxon>Gadariae</taxon>
        <taxon>Gadiformes</taxon>
        <taxon>Muraenolepidoidei</taxon>
        <taxon>Muraenolepididae</taxon>
        <taxon>Muraenolepis</taxon>
    </lineage>
</organism>
<evidence type="ECO:0000313" key="2">
    <source>
        <dbReference type="EMBL" id="KAJ3607246.1"/>
    </source>
</evidence>
<feature type="region of interest" description="Disordered" evidence="1">
    <location>
        <begin position="29"/>
        <end position="87"/>
    </location>
</feature>
<sequence>MDDEEEDMALQPTLSQLWVAAPYRHFKTDPTSPLRDTPLGIHRGSQHWGPRLHENCGFPPRLATSSSRPHSEPMEDRGERPEERVGVSVEVEIGRKLREIGDQFDQHHSELLRRHQREVFPVWMRLAAALMAFLFPREPPLVPQLRGQQR</sequence>
<protein>
    <recommendedName>
        <fullName evidence="4">Bcl-2-modifying factor</fullName>
    </recommendedName>
</protein>
<name>A0A9Q0EK48_9TELE</name>
<evidence type="ECO:0000256" key="1">
    <source>
        <dbReference type="SAM" id="MobiDB-lite"/>
    </source>
</evidence>
<comment type="caution">
    <text evidence="2">The sequence shown here is derived from an EMBL/GenBank/DDBJ whole genome shotgun (WGS) entry which is preliminary data.</text>
</comment>
<evidence type="ECO:0000313" key="3">
    <source>
        <dbReference type="Proteomes" id="UP001148018"/>
    </source>
</evidence>
<feature type="compositionally biased region" description="Basic and acidic residues" evidence="1">
    <location>
        <begin position="69"/>
        <end position="85"/>
    </location>
</feature>
<dbReference type="GO" id="GO:0016459">
    <property type="term" value="C:myosin complex"/>
    <property type="evidence" value="ECO:0007669"/>
    <property type="project" value="TreeGrafter"/>
</dbReference>
<proteinExistence type="predicted"/>
<evidence type="ECO:0008006" key="4">
    <source>
        <dbReference type="Google" id="ProtNLM"/>
    </source>
</evidence>
<dbReference type="AlphaFoldDB" id="A0A9Q0EK48"/>
<keyword evidence="3" id="KW-1185">Reference proteome</keyword>
<dbReference type="OrthoDB" id="9934797at2759"/>
<dbReference type="Proteomes" id="UP001148018">
    <property type="component" value="Unassembled WGS sequence"/>
</dbReference>
<dbReference type="InterPro" id="IPR028192">
    <property type="entry name" value="BMF"/>
</dbReference>
<gene>
    <name evidence="2" type="ORF">NHX12_026758</name>
</gene>
<dbReference type="Pfam" id="PF15185">
    <property type="entry name" value="BMF"/>
    <property type="match status" value="1"/>
</dbReference>
<reference evidence="2" key="1">
    <citation type="submission" date="2022-07" db="EMBL/GenBank/DDBJ databases">
        <title>Chromosome-level genome of Muraenolepis orangiensis.</title>
        <authorList>
            <person name="Kim J."/>
        </authorList>
    </citation>
    <scope>NUCLEOTIDE SEQUENCE</scope>
    <source>
        <strain evidence="2">KU_S4_2022</strain>
        <tissue evidence="2">Muscle</tissue>
    </source>
</reference>
<accession>A0A9Q0EK48</accession>